<dbReference type="Gene3D" id="3.90.20.10">
    <property type="match status" value="1"/>
</dbReference>
<dbReference type="HOGENOM" id="CLU_110168_1_1_3"/>
<accession>B7JVK9</accession>
<sequence length="114" mass="12778">MSQPPISVSYSLEDILKRIEDKIDNNHKDVNQRLDKIDDRFIKIDERLNNLEKGQAKLEAKLEAIDTDVKELRGSSRAQIWTLIGILTTAVASFLVAVGRFVIAGNPLDISTLC</sequence>
<organism evidence="2 3">
    <name type="scientific">Rippkaea orientalis (strain PCC 8801 / RF-1)</name>
    <name type="common">Cyanothece sp. (strain PCC 8801)</name>
    <dbReference type="NCBI Taxonomy" id="41431"/>
    <lineage>
        <taxon>Bacteria</taxon>
        <taxon>Bacillati</taxon>
        <taxon>Cyanobacteriota</taxon>
        <taxon>Cyanophyceae</taxon>
        <taxon>Oscillatoriophycideae</taxon>
        <taxon>Chroococcales</taxon>
        <taxon>Aphanothecaceae</taxon>
        <taxon>Rippkaea</taxon>
        <taxon>Rippkaea orientalis</taxon>
    </lineage>
</organism>
<evidence type="ECO:0000313" key="2">
    <source>
        <dbReference type="EMBL" id="ACK64580.1"/>
    </source>
</evidence>
<name>B7JVK9_RIPO1</name>
<dbReference type="OrthoDB" id="471184at2"/>
<keyword evidence="1" id="KW-1133">Transmembrane helix</keyword>
<proteinExistence type="predicted"/>
<protein>
    <submittedName>
        <fullName evidence="2">Uncharacterized protein</fullName>
    </submittedName>
</protein>
<dbReference type="eggNOG" id="COG1322">
    <property type="taxonomic scope" value="Bacteria"/>
</dbReference>
<dbReference type="Proteomes" id="UP000008204">
    <property type="component" value="Chromosome"/>
</dbReference>
<dbReference type="InterPro" id="IPR019715">
    <property type="entry name" value="Haemolysin_XhlA"/>
</dbReference>
<keyword evidence="3" id="KW-1185">Reference proteome</keyword>
<reference evidence="3" key="1">
    <citation type="journal article" date="2011" name="MBio">
        <title>Novel metabolic attributes of the genus Cyanothece, comprising a group of unicellular nitrogen-fixing Cyanobacteria.</title>
        <authorList>
            <person name="Bandyopadhyay A."/>
            <person name="Elvitigala T."/>
            <person name="Welsh E."/>
            <person name="Stockel J."/>
            <person name="Liberton M."/>
            <person name="Min H."/>
            <person name="Sherman L.A."/>
            <person name="Pakrasi H.B."/>
        </authorList>
    </citation>
    <scope>NUCLEOTIDE SEQUENCE [LARGE SCALE GENOMIC DNA]</scope>
    <source>
        <strain evidence="3">PCC 8801</strain>
    </source>
</reference>
<feature type="transmembrane region" description="Helical" evidence="1">
    <location>
        <begin position="80"/>
        <end position="103"/>
    </location>
</feature>
<gene>
    <name evidence="2" type="ordered locus">PCC8801_0484</name>
</gene>
<dbReference type="EMBL" id="CP001287">
    <property type="protein sequence ID" value="ACK64580.1"/>
    <property type="molecule type" value="Genomic_DNA"/>
</dbReference>
<dbReference type="AlphaFoldDB" id="B7JVK9"/>
<dbReference type="RefSeq" id="WP_012593857.1">
    <property type="nucleotide sequence ID" value="NC_011726.1"/>
</dbReference>
<dbReference type="Pfam" id="PF10779">
    <property type="entry name" value="XhlA"/>
    <property type="match status" value="1"/>
</dbReference>
<evidence type="ECO:0000313" key="3">
    <source>
        <dbReference type="Proteomes" id="UP000008204"/>
    </source>
</evidence>
<evidence type="ECO:0000256" key="1">
    <source>
        <dbReference type="SAM" id="Phobius"/>
    </source>
</evidence>
<keyword evidence="1" id="KW-0812">Transmembrane</keyword>
<dbReference type="KEGG" id="cyp:PCC8801_0484"/>
<keyword evidence="1" id="KW-0472">Membrane</keyword>